<feature type="non-terminal residue" evidence="1">
    <location>
        <position position="38"/>
    </location>
</feature>
<protein>
    <submittedName>
        <fullName evidence="1">Hydrolase TatD</fullName>
    </submittedName>
</protein>
<dbReference type="EMBL" id="JACZOI010000982">
    <property type="protein sequence ID" value="MBE0981544.1"/>
    <property type="molecule type" value="Genomic_DNA"/>
</dbReference>
<sequence length="38" mass="3977">MLVDSHCHLDRLDLAAHGGSLDAALDAARARGVGQFLC</sequence>
<comment type="caution">
    <text evidence="1">The sequence shown here is derived from an EMBL/GenBank/DDBJ whole genome shotgun (WGS) entry which is preliminary data.</text>
</comment>
<organism evidence="1 2">
    <name type="scientific">Escherichia coli</name>
    <dbReference type="NCBI Taxonomy" id="562"/>
    <lineage>
        <taxon>Bacteria</taxon>
        <taxon>Pseudomonadati</taxon>
        <taxon>Pseudomonadota</taxon>
        <taxon>Gammaproteobacteria</taxon>
        <taxon>Enterobacterales</taxon>
        <taxon>Enterobacteriaceae</taxon>
        <taxon>Escherichia</taxon>
    </lineage>
</organism>
<evidence type="ECO:0000313" key="2">
    <source>
        <dbReference type="Proteomes" id="UP000640866"/>
    </source>
</evidence>
<accession>A0AAP1WEX2</accession>
<dbReference type="PROSITE" id="PS01137">
    <property type="entry name" value="TATD_1"/>
    <property type="match status" value="1"/>
</dbReference>
<proteinExistence type="predicted"/>
<gene>
    <name evidence="1" type="ORF">IH772_31420</name>
</gene>
<dbReference type="SUPFAM" id="SSF51556">
    <property type="entry name" value="Metallo-dependent hydrolases"/>
    <property type="match status" value="1"/>
</dbReference>
<evidence type="ECO:0000313" key="1">
    <source>
        <dbReference type="EMBL" id="MBE0981544.1"/>
    </source>
</evidence>
<dbReference type="GO" id="GO:0016787">
    <property type="term" value="F:hydrolase activity"/>
    <property type="evidence" value="ECO:0007669"/>
    <property type="project" value="UniProtKB-KW"/>
</dbReference>
<dbReference type="InterPro" id="IPR032466">
    <property type="entry name" value="Metal_Hydrolase"/>
</dbReference>
<name>A0AAP1WEX2_ECOLX</name>
<dbReference type="Proteomes" id="UP000640866">
    <property type="component" value="Unassembled WGS sequence"/>
</dbReference>
<reference evidence="1" key="1">
    <citation type="submission" date="2020-09" db="EMBL/GenBank/DDBJ databases">
        <title>Emerging polyconal dissemination of OXA-244-producing E. coli in France.</title>
        <authorList>
            <person name="Emeraud C."/>
            <person name="Girlich D."/>
            <person name="Bonnin R.A."/>
            <person name="Jousset A.B."/>
            <person name="Naas T."/>
            <person name="Dortet L."/>
        </authorList>
    </citation>
    <scope>NUCLEOTIDE SEQUENCE</scope>
    <source>
        <strain evidence="1">225E3</strain>
    </source>
</reference>
<dbReference type="AlphaFoldDB" id="A0AAP1WEX2"/>
<keyword evidence="1" id="KW-0378">Hydrolase</keyword>
<dbReference type="InterPro" id="IPR018228">
    <property type="entry name" value="DNase_TatD-rel_CS"/>
</dbReference>